<evidence type="ECO:0000313" key="1">
    <source>
        <dbReference type="EMBL" id="MFC4353694.1"/>
    </source>
</evidence>
<comment type="caution">
    <text evidence="1">The sequence shown here is derived from an EMBL/GenBank/DDBJ whole genome shotgun (WGS) entry which is preliminary data.</text>
</comment>
<organism evidence="1 2">
    <name type="scientific">Chryseomicrobium palamuruense</name>
    <dbReference type="NCBI Taxonomy" id="682973"/>
    <lineage>
        <taxon>Bacteria</taxon>
        <taxon>Bacillati</taxon>
        <taxon>Bacillota</taxon>
        <taxon>Bacilli</taxon>
        <taxon>Bacillales</taxon>
        <taxon>Caryophanaceae</taxon>
        <taxon>Chryseomicrobium</taxon>
    </lineage>
</organism>
<dbReference type="EMBL" id="JBHSEF010000008">
    <property type="protein sequence ID" value="MFC4353694.1"/>
    <property type="molecule type" value="Genomic_DNA"/>
</dbReference>
<dbReference type="Proteomes" id="UP001595733">
    <property type="component" value="Unassembled WGS sequence"/>
</dbReference>
<dbReference type="RefSeq" id="WP_378139338.1">
    <property type="nucleotide sequence ID" value="NZ_JBHSEF010000008.1"/>
</dbReference>
<evidence type="ECO:0000313" key="2">
    <source>
        <dbReference type="Proteomes" id="UP001595733"/>
    </source>
</evidence>
<gene>
    <name evidence="1" type="ORF">ACFO0S_01275</name>
</gene>
<reference evidence="2" key="1">
    <citation type="journal article" date="2019" name="Int. J. Syst. Evol. Microbiol.">
        <title>The Global Catalogue of Microorganisms (GCM) 10K type strain sequencing project: providing services to taxonomists for standard genome sequencing and annotation.</title>
        <authorList>
            <consortium name="The Broad Institute Genomics Platform"/>
            <consortium name="The Broad Institute Genome Sequencing Center for Infectious Disease"/>
            <person name="Wu L."/>
            <person name="Ma J."/>
        </authorList>
    </citation>
    <scope>NUCLEOTIDE SEQUENCE [LARGE SCALE GENOMIC DNA]</scope>
    <source>
        <strain evidence="2">CCUG 50353</strain>
    </source>
</reference>
<sequence length="63" mass="7554">MRQVIHIVRKDEMDRERKYLLELDLDYFLATLHDAMSRNDVAEIEGVKHKLRDITNEIQELSV</sequence>
<proteinExistence type="predicted"/>
<protein>
    <submittedName>
        <fullName evidence="1">Uncharacterized protein</fullName>
    </submittedName>
</protein>
<keyword evidence="2" id="KW-1185">Reference proteome</keyword>
<name>A0ABV8URR1_9BACL</name>
<accession>A0ABV8URR1</accession>